<dbReference type="GO" id="GO:0051537">
    <property type="term" value="F:2 iron, 2 sulfur cluster binding"/>
    <property type="evidence" value="ECO:0007669"/>
    <property type="project" value="UniProtKB-KW"/>
</dbReference>
<evidence type="ECO:0000256" key="4">
    <source>
        <dbReference type="ARBA" id="ARBA00023014"/>
    </source>
</evidence>
<keyword evidence="3" id="KW-0408">Iron</keyword>
<gene>
    <name evidence="6" type="ORF">CR164_00295</name>
</gene>
<dbReference type="Pfam" id="PF09360">
    <property type="entry name" value="zf-CDGSH"/>
    <property type="match status" value="2"/>
</dbReference>
<proteinExistence type="predicted"/>
<evidence type="ECO:0000313" key="6">
    <source>
        <dbReference type="EMBL" id="PWW83038.1"/>
    </source>
</evidence>
<dbReference type="GO" id="GO:0046872">
    <property type="term" value="F:metal ion binding"/>
    <property type="evidence" value="ECO:0007669"/>
    <property type="project" value="UniProtKB-KW"/>
</dbReference>
<dbReference type="PANTHER" id="PTHR46491:SF3">
    <property type="entry name" value="CDGSH IRON-SULFUR DOMAIN-CONTAINING PROTEIN 3, MITOCHONDRIAL"/>
    <property type="match status" value="1"/>
</dbReference>
<dbReference type="OrthoDB" id="9795032at2"/>
<feature type="domain" description="Iron-binding zinc finger CDGSH type" evidence="5">
    <location>
        <begin position="13"/>
        <end position="63"/>
    </location>
</feature>
<dbReference type="RefSeq" id="WP_110021922.1">
    <property type="nucleotide sequence ID" value="NZ_PDNZ01000001.1"/>
</dbReference>
<dbReference type="Gene3D" id="3.40.5.90">
    <property type="entry name" value="CDGSH iron-sulfur domain, mitoNEET-type"/>
    <property type="match status" value="2"/>
</dbReference>
<evidence type="ECO:0000256" key="2">
    <source>
        <dbReference type="ARBA" id="ARBA00022723"/>
    </source>
</evidence>
<dbReference type="Pfam" id="PF06902">
    <property type="entry name" value="Fer4_19"/>
    <property type="match status" value="1"/>
</dbReference>
<dbReference type="InterPro" id="IPR052950">
    <property type="entry name" value="CISD"/>
</dbReference>
<dbReference type="EMBL" id="PDNZ01000001">
    <property type="protein sequence ID" value="PWW83038.1"/>
    <property type="molecule type" value="Genomic_DNA"/>
</dbReference>
<keyword evidence="4" id="KW-0411">Iron-sulfur</keyword>
<dbReference type="InterPro" id="IPR018967">
    <property type="entry name" value="FeS-contain_CDGSH-typ"/>
</dbReference>
<evidence type="ECO:0000313" key="7">
    <source>
        <dbReference type="Proteomes" id="UP000246278"/>
    </source>
</evidence>
<feature type="domain" description="Iron-binding zinc finger CDGSH type" evidence="5">
    <location>
        <begin position="165"/>
        <end position="206"/>
    </location>
</feature>
<dbReference type="GO" id="GO:0005737">
    <property type="term" value="C:cytoplasm"/>
    <property type="evidence" value="ECO:0007669"/>
    <property type="project" value="UniProtKB-ARBA"/>
</dbReference>
<evidence type="ECO:0000259" key="5">
    <source>
        <dbReference type="SMART" id="SM00704"/>
    </source>
</evidence>
<accession>A0A317T9D3</accession>
<evidence type="ECO:0000256" key="1">
    <source>
        <dbReference type="ARBA" id="ARBA00022714"/>
    </source>
</evidence>
<evidence type="ECO:0000256" key="3">
    <source>
        <dbReference type="ARBA" id="ARBA00023004"/>
    </source>
</evidence>
<comment type="caution">
    <text evidence="6">The sequence shown here is derived from an EMBL/GenBank/DDBJ whole genome shotgun (WGS) entry which is preliminary data.</text>
</comment>
<protein>
    <recommendedName>
        <fullName evidence="5">Iron-binding zinc finger CDGSH type domain-containing protein</fullName>
    </recommendedName>
</protein>
<keyword evidence="7" id="KW-1185">Reference proteome</keyword>
<dbReference type="AlphaFoldDB" id="A0A317T9D3"/>
<sequence length="215" mass="24095">MGKNEITIAPSPNGPLIVENIESLTESNGDIFPLRTPVIALCRCGGSEHKPFCDGTHAKVGWTDEKQEGRPPRRSDSYKGKDIIIHDDRGICSHAGFCTDDLPEVFLKKDEPWIDPDGEGFEKIIETIEKCPSGALSYSIEGRLHDNFSGNPQIRIAENGPYYIKGSIPLHDADKPESDEHYALCRCGRSRNKPFCDGQHWFKRFRDDGKVKPIE</sequence>
<dbReference type="InterPro" id="IPR042216">
    <property type="entry name" value="MitoNEET_CISD"/>
</dbReference>
<keyword evidence="2" id="KW-0479">Metal-binding</keyword>
<dbReference type="InterPro" id="IPR010693">
    <property type="entry name" value="Divergent_4Fe-4S_mono-cluster"/>
</dbReference>
<dbReference type="SMART" id="SM00704">
    <property type="entry name" value="ZnF_CDGSH"/>
    <property type="match status" value="2"/>
</dbReference>
<keyword evidence="1" id="KW-0001">2Fe-2S</keyword>
<reference evidence="7" key="1">
    <citation type="submission" date="2017-10" db="EMBL/GenBank/DDBJ databases">
        <authorList>
            <person name="Gaisin V.A."/>
            <person name="Rysina M.S."/>
            <person name="Grouzdev D.S."/>
        </authorList>
    </citation>
    <scope>NUCLEOTIDE SEQUENCE [LARGE SCALE GENOMIC DNA]</scope>
    <source>
        <strain evidence="7">V1</strain>
    </source>
</reference>
<dbReference type="PANTHER" id="PTHR46491">
    <property type="entry name" value="CDGSH IRON SULFUR DOMAIN PROTEIN HOMOLOG"/>
    <property type="match status" value="1"/>
</dbReference>
<dbReference type="Proteomes" id="UP000246278">
    <property type="component" value="Unassembled WGS sequence"/>
</dbReference>
<name>A0A317T9D3_9CHLB</name>
<organism evidence="6 7">
    <name type="scientific">Prosthecochloris marina</name>
    <dbReference type="NCBI Taxonomy" id="2017681"/>
    <lineage>
        <taxon>Bacteria</taxon>
        <taxon>Pseudomonadati</taxon>
        <taxon>Chlorobiota</taxon>
        <taxon>Chlorobiia</taxon>
        <taxon>Chlorobiales</taxon>
        <taxon>Chlorobiaceae</taxon>
        <taxon>Prosthecochloris</taxon>
    </lineage>
</organism>